<dbReference type="AlphaFoldDB" id="A0A4V6CT95"/>
<protein>
    <submittedName>
        <fullName evidence="1">Uncharacterized protein</fullName>
    </submittedName>
</protein>
<proteinExistence type="predicted"/>
<comment type="caution">
    <text evidence="1">The sequence shown here is derived from an EMBL/GenBank/DDBJ whole genome shotgun (WGS) entry which is preliminary data.</text>
</comment>
<dbReference type="Proteomes" id="UP000308488">
    <property type="component" value="Unassembled WGS sequence"/>
</dbReference>
<evidence type="ECO:0000313" key="1">
    <source>
        <dbReference type="EMBL" id="TKV64255.1"/>
    </source>
</evidence>
<dbReference type="RefSeq" id="WP_137437618.1">
    <property type="nucleotide sequence ID" value="NZ_JANRHC010000003.1"/>
</dbReference>
<evidence type="ECO:0000313" key="2">
    <source>
        <dbReference type="Proteomes" id="UP000308488"/>
    </source>
</evidence>
<accession>A0A4V6CT95</accession>
<name>A0A4V6CT95_9GAMM</name>
<sequence length="119" mass="14221">MQHQYRNPEIWLKTTKQMFWLINLDMKEKYPMLGRTREMMDEFYNEAEFEKMSGETANYCQLVSYVMLEQLSDEELAELKECHSTPEMAMYDESTTQGLYQYLLDAEASWVTPTATDER</sequence>
<keyword evidence="2" id="KW-1185">Reference proteome</keyword>
<reference evidence="1 2" key="1">
    <citation type="submission" date="2019-05" db="EMBL/GenBank/DDBJ databases">
        <title>Marinobacter panjinensis sp. nov., a moderately halophilic bacterium isolated from sea tidal flat environment.</title>
        <authorList>
            <person name="Yang W."/>
            <person name="An M."/>
            <person name="He W."/>
            <person name="Luo X."/>
            <person name="Zhu L."/>
            <person name="Chen G."/>
            <person name="Zhang Y."/>
            <person name="Wang Y."/>
        </authorList>
    </citation>
    <scope>NUCLEOTIDE SEQUENCE [LARGE SCALE GENOMIC DNA]</scope>
    <source>
        <strain evidence="1 2">PJ-16</strain>
    </source>
</reference>
<gene>
    <name evidence="1" type="ORF">FDP08_17730</name>
</gene>
<organism evidence="1 2">
    <name type="scientific">Marinobacter panjinensis</name>
    <dbReference type="NCBI Taxonomy" id="2576384"/>
    <lineage>
        <taxon>Bacteria</taxon>
        <taxon>Pseudomonadati</taxon>
        <taxon>Pseudomonadota</taxon>
        <taxon>Gammaproteobacteria</taxon>
        <taxon>Pseudomonadales</taxon>
        <taxon>Marinobacteraceae</taxon>
        <taxon>Marinobacter</taxon>
    </lineage>
</organism>
<dbReference type="EMBL" id="SZYH01000002">
    <property type="protein sequence ID" value="TKV64255.1"/>
    <property type="molecule type" value="Genomic_DNA"/>
</dbReference>